<keyword evidence="3" id="KW-0732">Signal</keyword>
<dbReference type="Proteomes" id="UP000215563">
    <property type="component" value="Unassembled WGS sequence"/>
</dbReference>
<sequence length="132" mass="13705">MKAVRYVLVPLVLALTATTTAMSASASAARVTLTNADNGRAVSVRAGEEVHVRLTGTRGQGVTWTWSEPKAGSPGTLERIGGSLSPNGDATAVFRVTGPGLSDITAVRRCHPAPGSQCPQVVQPWKVTVEVL</sequence>
<feature type="chain" id="PRO_5038633384" description="Proteinase inhibitor I42 chagasin domain-containing protein" evidence="3">
    <location>
        <begin position="29"/>
        <end position="132"/>
    </location>
</feature>
<evidence type="ECO:0000256" key="3">
    <source>
        <dbReference type="SAM" id="SignalP"/>
    </source>
</evidence>
<evidence type="ECO:0000313" key="5">
    <source>
        <dbReference type="Proteomes" id="UP000215563"/>
    </source>
</evidence>
<accession>A0A229S313</accession>
<dbReference type="GO" id="GO:0004869">
    <property type="term" value="F:cysteine-type endopeptidase inhibitor activity"/>
    <property type="evidence" value="ECO:0007669"/>
    <property type="project" value="UniProtKB-KW"/>
</dbReference>
<evidence type="ECO:0008006" key="6">
    <source>
        <dbReference type="Google" id="ProtNLM"/>
    </source>
</evidence>
<name>A0A229S313_AMYAL</name>
<comment type="caution">
    <text evidence="4">The sequence shown here is derived from an EMBL/GenBank/DDBJ whole genome shotgun (WGS) entry which is preliminary data.</text>
</comment>
<dbReference type="InterPro" id="IPR036331">
    <property type="entry name" value="Chagasin-like_sf"/>
</dbReference>
<dbReference type="Gene3D" id="2.60.40.2020">
    <property type="match status" value="1"/>
</dbReference>
<dbReference type="RefSeq" id="WP_020630022.1">
    <property type="nucleotide sequence ID" value="NZ_KB913032.1"/>
</dbReference>
<organism evidence="4 5">
    <name type="scientific">Amycolatopsis alba DSM 44262</name>
    <dbReference type="NCBI Taxonomy" id="1125972"/>
    <lineage>
        <taxon>Bacteria</taxon>
        <taxon>Bacillati</taxon>
        <taxon>Actinomycetota</taxon>
        <taxon>Actinomycetes</taxon>
        <taxon>Pseudonocardiales</taxon>
        <taxon>Pseudonocardiaceae</taxon>
        <taxon>Amycolatopsis</taxon>
    </lineage>
</organism>
<feature type="signal peptide" evidence="3">
    <location>
        <begin position="1"/>
        <end position="28"/>
    </location>
</feature>
<evidence type="ECO:0000256" key="1">
    <source>
        <dbReference type="ARBA" id="ARBA00022690"/>
    </source>
</evidence>
<proteinExistence type="predicted"/>
<keyword evidence="1" id="KW-0646">Protease inhibitor</keyword>
<gene>
    <name evidence="4" type="ORF">CFP75_07910</name>
</gene>
<dbReference type="AlphaFoldDB" id="A0A229S313"/>
<evidence type="ECO:0000313" key="4">
    <source>
        <dbReference type="EMBL" id="OXM53109.1"/>
    </source>
</evidence>
<evidence type="ECO:0000256" key="2">
    <source>
        <dbReference type="ARBA" id="ARBA00022704"/>
    </source>
</evidence>
<protein>
    <recommendedName>
        <fullName evidence="6">Proteinase inhibitor I42 chagasin domain-containing protein</fullName>
    </recommendedName>
</protein>
<keyword evidence="5" id="KW-1185">Reference proteome</keyword>
<dbReference type="OrthoDB" id="4288208at2"/>
<reference evidence="4 5" key="1">
    <citation type="submission" date="2017-07" db="EMBL/GenBank/DDBJ databases">
        <title>Amycolatopsis alba DSM 44262 Genome sequencing and assembly.</title>
        <authorList>
            <person name="Kaur N."/>
            <person name="Mayilraj S."/>
        </authorList>
    </citation>
    <scope>NUCLEOTIDE SEQUENCE [LARGE SCALE GENOMIC DNA]</scope>
    <source>
        <strain evidence="4 5">DSM 44262</strain>
    </source>
</reference>
<keyword evidence="2" id="KW-0789">Thiol protease inhibitor</keyword>
<dbReference type="EMBL" id="NMQU01000021">
    <property type="protein sequence ID" value="OXM53109.1"/>
    <property type="molecule type" value="Genomic_DNA"/>
</dbReference>